<keyword evidence="4" id="KW-1185">Reference proteome</keyword>
<dbReference type="PIRSF" id="PIRSF006728">
    <property type="entry name" value="CinA"/>
    <property type="match status" value="1"/>
</dbReference>
<gene>
    <name evidence="1" type="primary">cinA</name>
    <name evidence="3" type="ORF">FRC53_06780</name>
</gene>
<dbReference type="NCBIfam" id="TIGR00200">
    <property type="entry name" value="cinA_nterm"/>
    <property type="match status" value="1"/>
</dbReference>
<dbReference type="EMBL" id="VOGB01000004">
    <property type="protein sequence ID" value="MQM73109.1"/>
    <property type="molecule type" value="Genomic_DNA"/>
</dbReference>
<dbReference type="InterPro" id="IPR001453">
    <property type="entry name" value="MoaB/Mog_dom"/>
</dbReference>
<dbReference type="Pfam" id="PF02464">
    <property type="entry name" value="CinA"/>
    <property type="match status" value="1"/>
</dbReference>
<evidence type="ECO:0000256" key="1">
    <source>
        <dbReference type="HAMAP-Rule" id="MF_00226"/>
    </source>
</evidence>
<dbReference type="InterPro" id="IPR036425">
    <property type="entry name" value="MoaB/Mog-like_dom_sf"/>
</dbReference>
<dbReference type="Gene3D" id="3.40.980.10">
    <property type="entry name" value="MoaB/Mog-like domain"/>
    <property type="match status" value="1"/>
</dbReference>
<protein>
    <recommendedName>
        <fullName evidence="1">Putative competence-damage inducible protein</fullName>
    </recommendedName>
</protein>
<dbReference type="HAMAP" id="MF_00226_B">
    <property type="entry name" value="CinA_B"/>
    <property type="match status" value="1"/>
</dbReference>
<reference evidence="3" key="1">
    <citation type="journal article" date="2020" name="Appl. Environ. Microbiol.">
        <title>Medium-Chain Fatty Acid Synthesis by 'Candidatus Weimeria bifida' gen. nov., sp. nov., and 'Candidatus Pseudoramibacter fermentans' sp. nov.</title>
        <authorList>
            <person name="Scarborough M.J."/>
            <person name="Myers K.S."/>
            <person name="Donohue T.J."/>
            <person name="Noguera D.R."/>
        </authorList>
    </citation>
    <scope>NUCLEOTIDE SEQUENCE</scope>
    <source>
        <strain evidence="3">EUB1.1</strain>
    </source>
</reference>
<dbReference type="AlphaFoldDB" id="A0A6L5GS62"/>
<dbReference type="InterPro" id="IPR008136">
    <property type="entry name" value="CinA_C"/>
</dbReference>
<accession>A0A6L5GS62</accession>
<evidence type="ECO:0000313" key="3">
    <source>
        <dbReference type="EMBL" id="MQM73109.1"/>
    </source>
</evidence>
<evidence type="ECO:0000313" key="4">
    <source>
        <dbReference type="Proteomes" id="UP000473648"/>
    </source>
</evidence>
<dbReference type="NCBIfam" id="NF001813">
    <property type="entry name" value="PRK00549.1"/>
    <property type="match status" value="1"/>
</dbReference>
<dbReference type="InterPro" id="IPR041424">
    <property type="entry name" value="CinA_KH"/>
</dbReference>
<dbReference type="Gene3D" id="3.30.70.2860">
    <property type="match status" value="1"/>
</dbReference>
<dbReference type="Pfam" id="PF00994">
    <property type="entry name" value="MoCF_biosynth"/>
    <property type="match status" value="1"/>
</dbReference>
<dbReference type="Pfam" id="PF18146">
    <property type="entry name" value="CinA_KH"/>
    <property type="match status" value="1"/>
</dbReference>
<feature type="domain" description="MoaB/Mog" evidence="2">
    <location>
        <begin position="4"/>
        <end position="170"/>
    </location>
</feature>
<dbReference type="InterPro" id="IPR008135">
    <property type="entry name" value="Competence-induced_CinA"/>
</dbReference>
<evidence type="ECO:0000259" key="2">
    <source>
        <dbReference type="SMART" id="SM00852"/>
    </source>
</evidence>
<name>A0A6L5GS62_9FIRM</name>
<dbReference type="InterPro" id="IPR036653">
    <property type="entry name" value="CinA-like_C"/>
</dbReference>
<dbReference type="Proteomes" id="UP000473648">
    <property type="component" value="Unassembled WGS sequence"/>
</dbReference>
<dbReference type="PANTHER" id="PTHR13939">
    <property type="entry name" value="NICOTINAMIDE-NUCLEOTIDE AMIDOHYDROLASE PNCC"/>
    <property type="match status" value="1"/>
</dbReference>
<comment type="caution">
    <text evidence="3">The sequence shown here is derived from an EMBL/GenBank/DDBJ whole genome shotgun (WGS) entry which is preliminary data.</text>
</comment>
<dbReference type="PANTHER" id="PTHR13939:SF0">
    <property type="entry name" value="NMN AMIDOHYDROLASE-LIKE PROTEIN YFAY"/>
    <property type="match status" value="1"/>
</dbReference>
<dbReference type="CDD" id="cd00885">
    <property type="entry name" value="cinA"/>
    <property type="match status" value="1"/>
</dbReference>
<comment type="similarity">
    <text evidence="1">Belongs to the CinA family.</text>
</comment>
<organism evidence="3 4">
    <name type="scientific">Candidatus Pseudoramibacter fermentans</name>
    <dbReference type="NCBI Taxonomy" id="2594427"/>
    <lineage>
        <taxon>Bacteria</taxon>
        <taxon>Bacillati</taxon>
        <taxon>Bacillota</taxon>
        <taxon>Clostridia</taxon>
        <taxon>Eubacteriales</taxon>
        <taxon>Eubacteriaceae</taxon>
        <taxon>Pseudoramibacter</taxon>
    </lineage>
</organism>
<dbReference type="SUPFAM" id="SSF53218">
    <property type="entry name" value="Molybdenum cofactor biosynthesis proteins"/>
    <property type="match status" value="1"/>
</dbReference>
<dbReference type="SUPFAM" id="SSF142433">
    <property type="entry name" value="CinA-like"/>
    <property type="match status" value="1"/>
</dbReference>
<dbReference type="Gene3D" id="3.90.950.20">
    <property type="entry name" value="CinA-like"/>
    <property type="match status" value="1"/>
</dbReference>
<sequence>MDCEIICVGTELLTGETLNTNAQYISGKLSRIGAAVHYQTTIGDNPERLKACFDIAAHRSEVIIVTGGLGPTQDDLTKKTIADYFGMPLVRDQHQVENLKAHFDRYNYTMTENNFRQCDIPEGAEAIDNTRGTAPGIYIKKDNLQVFMLPGPPEEMKTMLDLSVIPALKKQTHQLVLSRFFNICDLGESMVEQSILDLVDGQTNPTIATYAKPGEVLIRVTANGTDPDAMNRLLDQYADEIERRFGQHIFAHSSESLSQTAADLLIKKGMTLAIADSGTGGIAGSVLSGIDDIAKVYKLGLTVEDDQMKVKFLDLDPALLKAKGADSAETAGAMAENLARISDCDVNIAVSDIREEEDDGQPSGTVNISVCAGGKTETQTCKFRGNRRMIQTRTAVKVFGLIREILL</sequence>
<dbReference type="InterPro" id="IPR050101">
    <property type="entry name" value="CinA"/>
</dbReference>
<dbReference type="SMART" id="SM00852">
    <property type="entry name" value="MoCF_biosynth"/>
    <property type="match status" value="1"/>
</dbReference>
<proteinExistence type="inferred from homology"/>